<dbReference type="GO" id="GO:0005634">
    <property type="term" value="C:nucleus"/>
    <property type="evidence" value="ECO:0007669"/>
    <property type="project" value="TreeGrafter"/>
</dbReference>
<dbReference type="SMART" id="SM00360">
    <property type="entry name" value="RRM"/>
    <property type="match status" value="1"/>
</dbReference>
<keyword evidence="8" id="KW-1185">Reference proteome</keyword>
<evidence type="ECO:0000259" key="6">
    <source>
        <dbReference type="PROSITE" id="PS50102"/>
    </source>
</evidence>
<evidence type="ECO:0000256" key="4">
    <source>
        <dbReference type="PROSITE-ProRule" id="PRU00176"/>
    </source>
</evidence>
<dbReference type="Pfam" id="PF00076">
    <property type="entry name" value="RRM_1"/>
    <property type="match status" value="1"/>
</dbReference>
<dbReference type="GO" id="GO:0008143">
    <property type="term" value="F:poly(A) binding"/>
    <property type="evidence" value="ECO:0007669"/>
    <property type="project" value="TreeGrafter"/>
</dbReference>
<organism evidence="7 8">
    <name type="scientific">Probosciger aterrimus</name>
    <name type="common">Palm cockatoo</name>
    <dbReference type="NCBI Taxonomy" id="141839"/>
    <lineage>
        <taxon>Eukaryota</taxon>
        <taxon>Metazoa</taxon>
        <taxon>Chordata</taxon>
        <taxon>Craniata</taxon>
        <taxon>Vertebrata</taxon>
        <taxon>Euteleostomi</taxon>
        <taxon>Archelosauria</taxon>
        <taxon>Archosauria</taxon>
        <taxon>Dinosauria</taxon>
        <taxon>Saurischia</taxon>
        <taxon>Theropoda</taxon>
        <taxon>Coelurosauria</taxon>
        <taxon>Aves</taxon>
        <taxon>Neognathae</taxon>
        <taxon>Neoaves</taxon>
        <taxon>Telluraves</taxon>
        <taxon>Australaves</taxon>
        <taxon>Psittaciformes</taxon>
        <taxon>Cacatuidae</taxon>
        <taxon>Probosciger</taxon>
    </lineage>
</organism>
<dbReference type="Gene3D" id="3.30.70.330">
    <property type="match status" value="1"/>
</dbReference>
<dbReference type="PANTHER" id="PTHR23236:SF27">
    <property type="entry name" value="EMBRYONIC POLYADENYLATE-BINDING PROTEIN 2"/>
    <property type="match status" value="1"/>
</dbReference>
<evidence type="ECO:0000256" key="1">
    <source>
        <dbReference type="ARBA" id="ARBA00004496"/>
    </source>
</evidence>
<evidence type="ECO:0000313" key="7">
    <source>
        <dbReference type="EMBL" id="NWS41575.1"/>
    </source>
</evidence>
<dbReference type="InterPro" id="IPR012677">
    <property type="entry name" value="Nucleotide-bd_a/b_plait_sf"/>
</dbReference>
<dbReference type="PROSITE" id="PS50102">
    <property type="entry name" value="RRM"/>
    <property type="match status" value="1"/>
</dbReference>
<feature type="non-terminal residue" evidence="7">
    <location>
        <position position="1"/>
    </location>
</feature>
<evidence type="ECO:0000313" key="8">
    <source>
        <dbReference type="Proteomes" id="UP000562415"/>
    </source>
</evidence>
<dbReference type="SUPFAM" id="SSF54928">
    <property type="entry name" value="RNA-binding domain, RBD"/>
    <property type="match status" value="1"/>
</dbReference>
<dbReference type="PANTHER" id="PTHR23236">
    <property type="entry name" value="EUKARYOTIC TRANSLATION INITIATION FACTOR 4B/4H"/>
    <property type="match status" value="1"/>
</dbReference>
<dbReference type="EMBL" id="VYZH01000938">
    <property type="protein sequence ID" value="NWS41575.1"/>
    <property type="molecule type" value="Genomic_DNA"/>
</dbReference>
<dbReference type="OrthoDB" id="4726at2759"/>
<keyword evidence="3 4" id="KW-0694">RNA-binding</keyword>
<protein>
    <submittedName>
        <fullName evidence="7">EPAB2 protein</fullName>
    </submittedName>
</protein>
<evidence type="ECO:0000256" key="2">
    <source>
        <dbReference type="ARBA" id="ARBA00022490"/>
    </source>
</evidence>
<dbReference type="GO" id="GO:0000288">
    <property type="term" value="P:nuclear-transcribed mRNA catabolic process, deadenylation-dependent decay"/>
    <property type="evidence" value="ECO:0007669"/>
    <property type="project" value="TreeGrafter"/>
</dbReference>
<evidence type="ECO:0000256" key="3">
    <source>
        <dbReference type="ARBA" id="ARBA00022884"/>
    </source>
</evidence>
<gene>
    <name evidence="7" type="primary">Pabpn1l</name>
    <name evidence="7" type="ORF">PROATE_R10486</name>
</gene>
<evidence type="ECO:0000256" key="5">
    <source>
        <dbReference type="SAM" id="MobiDB-lite"/>
    </source>
</evidence>
<feature type="compositionally biased region" description="Basic and acidic residues" evidence="5">
    <location>
        <begin position="19"/>
        <end position="38"/>
    </location>
</feature>
<name>A0A7K5FBJ1_PROAR</name>
<dbReference type="AlphaFoldDB" id="A0A7K5FBJ1"/>
<dbReference type="InterPro" id="IPR035979">
    <property type="entry name" value="RBD_domain_sf"/>
</dbReference>
<dbReference type="Proteomes" id="UP000562415">
    <property type="component" value="Unassembled WGS sequence"/>
</dbReference>
<feature type="non-terminal residue" evidence="7">
    <location>
        <position position="230"/>
    </location>
</feature>
<dbReference type="InterPro" id="IPR000504">
    <property type="entry name" value="RRM_dom"/>
</dbReference>
<reference evidence="7 8" key="1">
    <citation type="submission" date="2019-09" db="EMBL/GenBank/DDBJ databases">
        <title>Bird 10,000 Genomes (B10K) Project - Family phase.</title>
        <authorList>
            <person name="Zhang G."/>
        </authorList>
    </citation>
    <scope>NUCLEOTIDE SEQUENCE [LARGE SCALE GENOMIC DNA]</scope>
    <source>
        <strain evidence="7">B10K-DU-017-47</strain>
    </source>
</reference>
<sequence length="230" mass="25865">LAAMEASLDVAEMAALQKATDDSSDSSHLEGDSERERAAQSQKLQAIKARVQDMKKEAEWIRELQVEDECSLAGNLEAATLYSAGLFSENIYGKTEVDQRSIYVGNVDYGAAAEELESFFRSCGEINRVTILCNRFSGRPKGYAYIEFKNKSSVRAAMELNKSLFRDRVIKVLPKRTKVPGISNTDRGGYQGHFHASRGLSQWGFCYEEQYRSLRGRAYRGRAKMLPCYI</sequence>
<feature type="domain" description="RRM" evidence="6">
    <location>
        <begin position="100"/>
        <end position="177"/>
    </location>
</feature>
<comment type="caution">
    <text evidence="7">The sequence shown here is derived from an EMBL/GenBank/DDBJ whole genome shotgun (WGS) entry which is preliminary data.</text>
</comment>
<accession>A0A7K5FBJ1</accession>
<dbReference type="GO" id="GO:0005737">
    <property type="term" value="C:cytoplasm"/>
    <property type="evidence" value="ECO:0007669"/>
    <property type="project" value="UniProtKB-SubCell"/>
</dbReference>
<proteinExistence type="predicted"/>
<keyword evidence="2" id="KW-0963">Cytoplasm</keyword>
<comment type="subcellular location">
    <subcellularLocation>
        <location evidence="1">Cytoplasm</location>
    </subcellularLocation>
</comment>
<feature type="region of interest" description="Disordered" evidence="5">
    <location>
        <begin position="16"/>
        <end position="42"/>
    </location>
</feature>